<accession>A0ACB7Z590</accession>
<evidence type="ECO:0000313" key="2">
    <source>
        <dbReference type="Proteomes" id="UP000828048"/>
    </source>
</evidence>
<dbReference type="Proteomes" id="UP000828048">
    <property type="component" value="Chromosome 4"/>
</dbReference>
<keyword evidence="2" id="KW-1185">Reference proteome</keyword>
<comment type="caution">
    <text evidence="1">The sequence shown here is derived from an EMBL/GenBank/DDBJ whole genome shotgun (WGS) entry which is preliminary data.</text>
</comment>
<evidence type="ECO:0000313" key="1">
    <source>
        <dbReference type="EMBL" id="KAH7861054.1"/>
    </source>
</evidence>
<sequence>MAELGTKTLDSNEIRKRRSASHHQSIPHYVQAPQSGVQTPQSFTDLCPDVRDTPIGEEATSNPYFIQSNVYPQRFKPEPHNTRSFPLQPQVREDYSDPDGPSSNVVVNLDGEFVDKGKPPHQEHTTDPKDTRMPGVVHKSVLECLVSPMGQIQSEEADSMAFNAAAPVFAAARNKPAPGIGIVEPPWKEAFLGLCYLSPWKEAFLGTIILLFYYSVSLEGGIPWNCYPAILFSVSLEGGIPWMKYNKSVSFSVSSLKLSWYQSRLPQKSSSSFSLLPPFCIDTKSQSICLYFSLPPDIRTHKGLTTQHQTSPISDSHPRSPTTTHPPTTLVDVPHTTLDLRGPQYRQGLHGTYTTGISPTICLFDSGSSHHMTPDLSLLSHCVSPVSPISIATANSSPMQVVSIGSILSTTSSSLSIPNVFYVPQLTLSLLSISQLSDSSFDVIFSSSSCIVQDRDSKKQIGTCRRVGDLYILEHLHIPPESTSTAASSFCLDNKSSLFHLWHSRLGHLSSDRFKLLVKSDSFISIKFEENGNPNLEKNKVSNVPLEDYCNISRSKETTKSVVEHIKPRGSSLRWQKRIGYLFRPSRWKRPTKGSGVCHVGRSKVVEGVKVRSGWIRSLTKRRRAME</sequence>
<organism evidence="1 2">
    <name type="scientific">Vaccinium darrowii</name>
    <dbReference type="NCBI Taxonomy" id="229202"/>
    <lineage>
        <taxon>Eukaryota</taxon>
        <taxon>Viridiplantae</taxon>
        <taxon>Streptophyta</taxon>
        <taxon>Embryophyta</taxon>
        <taxon>Tracheophyta</taxon>
        <taxon>Spermatophyta</taxon>
        <taxon>Magnoliopsida</taxon>
        <taxon>eudicotyledons</taxon>
        <taxon>Gunneridae</taxon>
        <taxon>Pentapetalae</taxon>
        <taxon>asterids</taxon>
        <taxon>Ericales</taxon>
        <taxon>Ericaceae</taxon>
        <taxon>Vaccinioideae</taxon>
        <taxon>Vaccinieae</taxon>
        <taxon>Vaccinium</taxon>
    </lineage>
</organism>
<proteinExistence type="predicted"/>
<gene>
    <name evidence="1" type="ORF">Vadar_021070</name>
</gene>
<reference evidence="1 2" key="1">
    <citation type="journal article" date="2021" name="Hortic Res">
        <title>High-quality reference genome and annotation aids understanding of berry development for evergreen blueberry (Vaccinium darrowii).</title>
        <authorList>
            <person name="Yu J."/>
            <person name="Hulse-Kemp A.M."/>
            <person name="Babiker E."/>
            <person name="Staton M."/>
        </authorList>
    </citation>
    <scope>NUCLEOTIDE SEQUENCE [LARGE SCALE GENOMIC DNA]</scope>
    <source>
        <strain evidence="2">cv. NJ 8807/NJ 8810</strain>
        <tissue evidence="1">Young leaf</tissue>
    </source>
</reference>
<dbReference type="EMBL" id="CM037154">
    <property type="protein sequence ID" value="KAH7861054.1"/>
    <property type="molecule type" value="Genomic_DNA"/>
</dbReference>
<protein>
    <submittedName>
        <fullName evidence="1">Uncharacterized protein</fullName>
    </submittedName>
</protein>
<name>A0ACB7Z590_9ERIC</name>